<dbReference type="PROSITE" id="PS51677">
    <property type="entry name" value="NODB"/>
    <property type="match status" value="1"/>
</dbReference>
<dbReference type="Pfam" id="PF01522">
    <property type="entry name" value="Polysacc_deac_1"/>
    <property type="match status" value="1"/>
</dbReference>
<sequence>MTLSRRTALTWISASTAAATLGACAPQPSSGSAAPTPSPSGGARPTPAPTPTPTPTPTVPAAPDLAAIEERYRTAVPAEWGLHVTGVVNRAPEGSTAIALTFDGCGGSGGSGVDLTLIDALRRREVPATLFLNLRWIEANPELARELAAVPFFELANHGTAHRPLSVSGRPAYGIPGTGSVREVIDEVWTNHEALTELVGRPPRWFRSGTAHYDEVAVRIVGDLGETVVGFDVNGDAGATFDTGTVEASVRSATPGSIVIAHLNQPSSGTARGVDAALDRMLADGAVFGFPDGAVRLAP</sequence>
<reference evidence="5" key="1">
    <citation type="submission" date="2023-07" db="EMBL/GenBank/DDBJ databases">
        <title>Description of three actinobacteria isolated from air of manufacturing shop in a pharmaceutical factory.</title>
        <authorList>
            <person name="Zhang D.-F."/>
        </authorList>
    </citation>
    <scope>NUCLEOTIDE SEQUENCE [LARGE SCALE GENOMIC DNA]</scope>
    <source>
        <strain evidence="5">CCTCC AB 2011122</strain>
    </source>
</reference>
<organism evidence="4 5">
    <name type="scientific">Agromyces indicus</name>
    <dbReference type="NCBI Taxonomy" id="758919"/>
    <lineage>
        <taxon>Bacteria</taxon>
        <taxon>Bacillati</taxon>
        <taxon>Actinomycetota</taxon>
        <taxon>Actinomycetes</taxon>
        <taxon>Micrococcales</taxon>
        <taxon>Microbacteriaceae</taxon>
        <taxon>Agromyces</taxon>
    </lineage>
</organism>
<feature type="region of interest" description="Disordered" evidence="1">
    <location>
        <begin position="23"/>
        <end position="61"/>
    </location>
</feature>
<evidence type="ECO:0000256" key="2">
    <source>
        <dbReference type="SAM" id="SignalP"/>
    </source>
</evidence>
<feature type="signal peptide" evidence="2">
    <location>
        <begin position="1"/>
        <end position="25"/>
    </location>
</feature>
<dbReference type="EMBL" id="JAVKGS010000001">
    <property type="protein sequence ID" value="MDR5690747.1"/>
    <property type="molecule type" value="Genomic_DNA"/>
</dbReference>
<evidence type="ECO:0000313" key="4">
    <source>
        <dbReference type="EMBL" id="MDR5690747.1"/>
    </source>
</evidence>
<feature type="domain" description="NodB homology" evidence="3">
    <location>
        <begin position="96"/>
        <end position="299"/>
    </location>
</feature>
<dbReference type="InterPro" id="IPR002509">
    <property type="entry name" value="NODB_dom"/>
</dbReference>
<evidence type="ECO:0000313" key="5">
    <source>
        <dbReference type="Proteomes" id="UP001260072"/>
    </source>
</evidence>
<accession>A0ABU1FG62</accession>
<dbReference type="PANTHER" id="PTHR10587:SF134">
    <property type="entry name" value="SECRETED PROTEIN"/>
    <property type="match status" value="1"/>
</dbReference>
<dbReference type="PROSITE" id="PS51318">
    <property type="entry name" value="TAT"/>
    <property type="match status" value="1"/>
</dbReference>
<protein>
    <submittedName>
        <fullName evidence="4">Polysaccharide deacetylase family protein</fullName>
    </submittedName>
</protein>
<dbReference type="InterPro" id="IPR006311">
    <property type="entry name" value="TAT_signal"/>
</dbReference>
<evidence type="ECO:0000256" key="1">
    <source>
        <dbReference type="SAM" id="MobiDB-lite"/>
    </source>
</evidence>
<keyword evidence="2" id="KW-0732">Signal</keyword>
<evidence type="ECO:0000259" key="3">
    <source>
        <dbReference type="PROSITE" id="PS51677"/>
    </source>
</evidence>
<feature type="compositionally biased region" description="Pro residues" evidence="1">
    <location>
        <begin position="46"/>
        <end position="60"/>
    </location>
</feature>
<dbReference type="SUPFAM" id="SSF88713">
    <property type="entry name" value="Glycoside hydrolase/deacetylase"/>
    <property type="match status" value="1"/>
</dbReference>
<comment type="caution">
    <text evidence="4">The sequence shown here is derived from an EMBL/GenBank/DDBJ whole genome shotgun (WGS) entry which is preliminary data.</text>
</comment>
<gene>
    <name evidence="4" type="ORF">RH861_01590</name>
</gene>
<proteinExistence type="predicted"/>
<dbReference type="Proteomes" id="UP001260072">
    <property type="component" value="Unassembled WGS sequence"/>
</dbReference>
<feature type="compositionally biased region" description="Low complexity" evidence="1">
    <location>
        <begin position="23"/>
        <end position="45"/>
    </location>
</feature>
<dbReference type="RefSeq" id="WP_310519450.1">
    <property type="nucleotide sequence ID" value="NZ_BAABBS010000001.1"/>
</dbReference>
<dbReference type="InterPro" id="IPR011330">
    <property type="entry name" value="Glyco_hydro/deAcase_b/a-brl"/>
</dbReference>
<dbReference type="Gene3D" id="3.20.20.370">
    <property type="entry name" value="Glycoside hydrolase/deacetylase"/>
    <property type="match status" value="1"/>
</dbReference>
<dbReference type="PROSITE" id="PS51257">
    <property type="entry name" value="PROKAR_LIPOPROTEIN"/>
    <property type="match status" value="1"/>
</dbReference>
<name>A0ABU1FG62_9MICO</name>
<keyword evidence="5" id="KW-1185">Reference proteome</keyword>
<feature type="chain" id="PRO_5046157034" evidence="2">
    <location>
        <begin position="26"/>
        <end position="299"/>
    </location>
</feature>
<dbReference type="PANTHER" id="PTHR10587">
    <property type="entry name" value="GLYCOSYL TRANSFERASE-RELATED"/>
    <property type="match status" value="1"/>
</dbReference>
<dbReference type="InterPro" id="IPR050248">
    <property type="entry name" value="Polysacc_deacetylase_ArnD"/>
</dbReference>